<dbReference type="EMBL" id="AHHD01000163">
    <property type="protein sequence ID" value="EKG19247.1"/>
    <property type="molecule type" value="Genomic_DNA"/>
</dbReference>
<sequence>MFSLPSKLFNAMKTGHLSDLTIRLRDGQELKVHRLVVSSGSEFFANAIKNGDFMVRATSTNVTDAAHAEQEGRTGTINLQDDPPEAVACMIEYLYTGAYSVGKQRQGVAGEDDDEKDGINKMSTMLEGELAATLVGHAHVYAVAHLYLVEGLQRLAADNVKLAFGEDAAIHALPDVVAIILSSVPASTCTLRSDLVKFASKKLATLASGPGLLLQRLFDAAPEFGARVVGLVAKERDGLALRLDRSKRRYEKLKEEAKGSERARRTYVCTCRHEFERPPLAAQDRFACPECGSSRKGSWWAARAVGSKRRCVG</sequence>
<keyword evidence="1" id="KW-0175">Coiled coil</keyword>
<dbReference type="Pfam" id="PF00651">
    <property type="entry name" value="BTB"/>
    <property type="match status" value="1"/>
</dbReference>
<dbReference type="SMART" id="SM00225">
    <property type="entry name" value="BTB"/>
    <property type="match status" value="1"/>
</dbReference>
<dbReference type="HOGENOM" id="CLU_888701_0_0_1"/>
<dbReference type="VEuPathDB" id="FungiDB:MPH_03110"/>
<dbReference type="STRING" id="1126212.K2S2J7"/>
<dbReference type="Gene3D" id="3.30.710.10">
    <property type="entry name" value="Potassium Channel Kv1.1, Chain A"/>
    <property type="match status" value="1"/>
</dbReference>
<dbReference type="PROSITE" id="PS50097">
    <property type="entry name" value="BTB"/>
    <property type="match status" value="1"/>
</dbReference>
<dbReference type="SUPFAM" id="SSF54695">
    <property type="entry name" value="POZ domain"/>
    <property type="match status" value="1"/>
</dbReference>
<name>K2S2J7_MACPH</name>
<dbReference type="InterPro" id="IPR000210">
    <property type="entry name" value="BTB/POZ_dom"/>
</dbReference>
<evidence type="ECO:0000259" key="2">
    <source>
        <dbReference type="PROSITE" id="PS50097"/>
    </source>
</evidence>
<reference evidence="3 4" key="1">
    <citation type="journal article" date="2012" name="BMC Genomics">
        <title>Tools to kill: Genome of one of the most destructive plant pathogenic fungi Macrophomina phaseolina.</title>
        <authorList>
            <person name="Islam M.S."/>
            <person name="Haque M.S."/>
            <person name="Islam M.M."/>
            <person name="Emdad E.M."/>
            <person name="Halim A."/>
            <person name="Hossen Q.M.M."/>
            <person name="Hossain M.Z."/>
            <person name="Ahmed B."/>
            <person name="Rahim S."/>
            <person name="Rahman M.S."/>
            <person name="Alam M.M."/>
            <person name="Hou S."/>
            <person name="Wan X."/>
            <person name="Saito J.A."/>
            <person name="Alam M."/>
        </authorList>
    </citation>
    <scope>NUCLEOTIDE SEQUENCE [LARGE SCALE GENOMIC DNA]</scope>
    <source>
        <strain evidence="3 4">MS6</strain>
    </source>
</reference>
<dbReference type="OrthoDB" id="6359816at2759"/>
<feature type="coiled-coil region" evidence="1">
    <location>
        <begin position="236"/>
        <end position="263"/>
    </location>
</feature>
<dbReference type="InParanoid" id="K2S2J7"/>
<feature type="domain" description="BTB" evidence="2">
    <location>
        <begin position="18"/>
        <end position="103"/>
    </location>
</feature>
<evidence type="ECO:0000256" key="1">
    <source>
        <dbReference type="SAM" id="Coils"/>
    </source>
</evidence>
<dbReference type="PANTHER" id="PTHR47843:SF5">
    <property type="entry name" value="BTB_POZ DOMAIN PROTEIN"/>
    <property type="match status" value="1"/>
</dbReference>
<dbReference type="PANTHER" id="PTHR47843">
    <property type="entry name" value="BTB DOMAIN-CONTAINING PROTEIN-RELATED"/>
    <property type="match status" value="1"/>
</dbReference>
<dbReference type="CDD" id="cd18186">
    <property type="entry name" value="BTB_POZ_ZBTB_KLHL-like"/>
    <property type="match status" value="1"/>
</dbReference>
<evidence type="ECO:0000313" key="4">
    <source>
        <dbReference type="Proteomes" id="UP000007129"/>
    </source>
</evidence>
<organism evidence="3 4">
    <name type="scientific">Macrophomina phaseolina (strain MS6)</name>
    <name type="common">Charcoal rot fungus</name>
    <dbReference type="NCBI Taxonomy" id="1126212"/>
    <lineage>
        <taxon>Eukaryota</taxon>
        <taxon>Fungi</taxon>
        <taxon>Dikarya</taxon>
        <taxon>Ascomycota</taxon>
        <taxon>Pezizomycotina</taxon>
        <taxon>Dothideomycetes</taxon>
        <taxon>Dothideomycetes incertae sedis</taxon>
        <taxon>Botryosphaeriales</taxon>
        <taxon>Botryosphaeriaceae</taxon>
        <taxon>Macrophomina</taxon>
    </lineage>
</organism>
<dbReference type="InterPro" id="IPR011333">
    <property type="entry name" value="SKP1/BTB/POZ_sf"/>
</dbReference>
<accession>K2S2J7</accession>
<gene>
    <name evidence="3" type="ORF">MPH_03110</name>
</gene>
<evidence type="ECO:0000313" key="3">
    <source>
        <dbReference type="EMBL" id="EKG19247.1"/>
    </source>
</evidence>
<dbReference type="AlphaFoldDB" id="K2S2J7"/>
<protein>
    <recommendedName>
        <fullName evidence="2">BTB domain-containing protein</fullName>
    </recommendedName>
</protein>
<proteinExistence type="predicted"/>
<dbReference type="Proteomes" id="UP000007129">
    <property type="component" value="Unassembled WGS sequence"/>
</dbReference>
<comment type="caution">
    <text evidence="3">The sequence shown here is derived from an EMBL/GenBank/DDBJ whole genome shotgun (WGS) entry which is preliminary data.</text>
</comment>